<proteinExistence type="inferred from homology"/>
<comment type="caution">
    <text evidence="4">The sequence shown here is derived from an EMBL/GenBank/DDBJ whole genome shotgun (WGS) entry which is preliminary data.</text>
</comment>
<evidence type="ECO:0000256" key="1">
    <source>
        <dbReference type="HAMAP-Rule" id="MF_00095"/>
    </source>
</evidence>
<dbReference type="Pfam" id="PF17746">
    <property type="entry name" value="SfsA_N"/>
    <property type="match status" value="1"/>
</dbReference>
<evidence type="ECO:0000259" key="2">
    <source>
        <dbReference type="Pfam" id="PF03749"/>
    </source>
</evidence>
<comment type="similarity">
    <text evidence="1">Belongs to the SfsA family.</text>
</comment>
<feature type="domain" description="SfsA N-terminal OB" evidence="3">
    <location>
        <begin position="13"/>
        <end position="80"/>
    </location>
</feature>
<dbReference type="InterPro" id="IPR041465">
    <property type="entry name" value="SfsA_N"/>
</dbReference>
<protein>
    <recommendedName>
        <fullName evidence="1">Sugar fermentation stimulation protein homolog</fullName>
    </recommendedName>
</protein>
<dbReference type="RefSeq" id="WP_238898083.1">
    <property type="nucleotide sequence ID" value="NZ_JAKOGG010000018.1"/>
</dbReference>
<gene>
    <name evidence="1 4" type="primary">sfsA</name>
    <name evidence="4" type="ORF">L9G74_17635</name>
</gene>
<dbReference type="InterPro" id="IPR040452">
    <property type="entry name" value="SfsA_C"/>
</dbReference>
<dbReference type="PANTHER" id="PTHR30545">
    <property type="entry name" value="SUGAR FERMENTATION STIMULATION PROTEIN A"/>
    <property type="match status" value="1"/>
</dbReference>
<dbReference type="Pfam" id="PF03749">
    <property type="entry name" value="SfsA"/>
    <property type="match status" value="1"/>
</dbReference>
<dbReference type="EMBL" id="JAKOGG010000018">
    <property type="protein sequence ID" value="MCS4558265.1"/>
    <property type="molecule type" value="Genomic_DNA"/>
</dbReference>
<dbReference type="HAMAP" id="MF_00095">
    <property type="entry name" value="SfsA"/>
    <property type="match status" value="1"/>
</dbReference>
<dbReference type="Gene3D" id="3.40.1350.60">
    <property type="match status" value="1"/>
</dbReference>
<name>A0ABT2FPK2_9GAMM</name>
<keyword evidence="5" id="KW-1185">Reference proteome</keyword>
<reference evidence="5" key="2">
    <citation type="submission" date="2023-07" db="EMBL/GenBank/DDBJ databases">
        <title>Shewanella mangrovi sp. nov., an acetaldehyde- degrading bacterium isolated from mangrove sediment.</title>
        <authorList>
            <person name="Liu Y."/>
        </authorList>
    </citation>
    <scope>NUCLEOTIDE SEQUENCE [LARGE SCALE GENOMIC DNA]</scope>
    <source>
        <strain evidence="5">C32</strain>
    </source>
</reference>
<dbReference type="NCBIfam" id="TIGR00230">
    <property type="entry name" value="sfsA"/>
    <property type="match status" value="1"/>
</dbReference>
<reference evidence="4 5" key="1">
    <citation type="submission" date="2022-02" db="EMBL/GenBank/DDBJ databases">
        <authorList>
            <person name="Zhuang L."/>
        </authorList>
    </citation>
    <scope>NUCLEOTIDE SEQUENCE [LARGE SCALE GENOMIC DNA]</scope>
    <source>
        <strain evidence="4 5">C32</strain>
    </source>
</reference>
<dbReference type="Gene3D" id="2.40.50.580">
    <property type="match status" value="1"/>
</dbReference>
<dbReference type="Proteomes" id="UP001201549">
    <property type="component" value="Unassembled WGS sequence"/>
</dbReference>
<dbReference type="InterPro" id="IPR005224">
    <property type="entry name" value="SfsA"/>
</dbReference>
<evidence type="ECO:0000313" key="5">
    <source>
        <dbReference type="Proteomes" id="UP001201549"/>
    </source>
</evidence>
<evidence type="ECO:0000313" key="4">
    <source>
        <dbReference type="EMBL" id="MCS4558265.1"/>
    </source>
</evidence>
<dbReference type="PANTHER" id="PTHR30545:SF2">
    <property type="entry name" value="SUGAR FERMENTATION STIMULATION PROTEIN A"/>
    <property type="match status" value="1"/>
</dbReference>
<sequence>MQFEPPLESGRLLQRYKRFLADVALANGEQITIHCPNTGSMKNCLFPGEQVWFSRSDNPKRKYACTWELMQTPTGDLIGINTGRANQLAEEAINAGIITELLGYQQLKREVCYGVERSRIDIHLTQGVEADCFVEVKSATLLEGDRGYFPDAVTQRGQKHLRELMQVVKNGQRAVLLFIVQHTGIKNVAAAAHIDKDYADLLNEAIAAGVEVLAYRSELNCNEFKVTQAVPFIR</sequence>
<feature type="domain" description="Sugar fermentation stimulation protein C-terminal" evidence="2">
    <location>
        <begin position="84"/>
        <end position="220"/>
    </location>
</feature>
<accession>A0ABT2FPK2</accession>
<evidence type="ECO:0000259" key="3">
    <source>
        <dbReference type="Pfam" id="PF17746"/>
    </source>
</evidence>
<dbReference type="CDD" id="cd22359">
    <property type="entry name" value="SfsA-like_bacterial"/>
    <property type="match status" value="1"/>
</dbReference>
<organism evidence="4 5">
    <name type="scientific">Shewanella electrica</name>
    <dbReference type="NCBI Taxonomy" id="515560"/>
    <lineage>
        <taxon>Bacteria</taxon>
        <taxon>Pseudomonadati</taxon>
        <taxon>Pseudomonadota</taxon>
        <taxon>Gammaproteobacteria</taxon>
        <taxon>Alteromonadales</taxon>
        <taxon>Shewanellaceae</taxon>
        <taxon>Shewanella</taxon>
    </lineage>
</organism>